<sequence length="166" mass="18376">MLADKHHRTEFASKTESLNEWLRKYSGQNRRGNTAATWVIADHEYRVVAYATLSMTSVDKSDCPPALAKGTPRQVPALLVGRLATDERFEGMGLATQLVLHILTTALELNATAACRAVIVNALNVDAYAWWQRFGFEPLDPADDASLDLYLLTADIAKTLERMVPS</sequence>
<dbReference type="PROSITE" id="PS51186">
    <property type="entry name" value="GNAT"/>
    <property type="match status" value="1"/>
</dbReference>
<proteinExistence type="predicted"/>
<protein>
    <submittedName>
        <fullName evidence="7">GNAT family N-acetyltransferase</fullName>
    </submittedName>
</protein>
<gene>
    <name evidence="7" type="ORF">ABEU19_004666</name>
</gene>
<evidence type="ECO:0000256" key="2">
    <source>
        <dbReference type="ARBA" id="ARBA00022649"/>
    </source>
</evidence>
<dbReference type="RefSeq" id="WP_348610932.1">
    <property type="nucleotide sequence ID" value="NZ_CP157276.1"/>
</dbReference>
<dbReference type="Proteomes" id="UP001629744">
    <property type="component" value="Unassembled WGS sequence"/>
</dbReference>
<keyword evidence="2" id="KW-1277">Toxin-antitoxin system</keyword>
<feature type="domain" description="N-acetyltransferase" evidence="6">
    <location>
        <begin position="1"/>
        <end position="161"/>
    </location>
</feature>
<dbReference type="InterPro" id="IPR000182">
    <property type="entry name" value="GNAT_dom"/>
</dbReference>
<dbReference type="Pfam" id="PF00583">
    <property type="entry name" value="Acetyltransf_1"/>
    <property type="match status" value="1"/>
</dbReference>
<dbReference type="InterPro" id="IPR016181">
    <property type="entry name" value="Acyl_CoA_acyltransferase"/>
</dbReference>
<dbReference type="EMBL" id="JBDLNU010000006">
    <property type="protein sequence ID" value="MFM1731115.1"/>
    <property type="molecule type" value="Genomic_DNA"/>
</dbReference>
<dbReference type="Gene3D" id="3.40.630.30">
    <property type="match status" value="1"/>
</dbReference>
<organism evidence="7 8">
    <name type="scientific">Prescottella soli</name>
    <dbReference type="NCBI Taxonomy" id="1543852"/>
    <lineage>
        <taxon>Bacteria</taxon>
        <taxon>Bacillati</taxon>
        <taxon>Actinomycetota</taxon>
        <taxon>Actinomycetes</taxon>
        <taxon>Mycobacteriales</taxon>
        <taxon>Nocardiaceae</taxon>
        <taxon>Prescottella</taxon>
    </lineage>
</organism>
<evidence type="ECO:0000259" key="6">
    <source>
        <dbReference type="PROSITE" id="PS51186"/>
    </source>
</evidence>
<comment type="caution">
    <text evidence="7">The sequence shown here is derived from an EMBL/GenBank/DDBJ whole genome shotgun (WGS) entry which is preliminary data.</text>
</comment>
<dbReference type="SUPFAM" id="SSF55729">
    <property type="entry name" value="Acyl-CoA N-acyltransferases (Nat)"/>
    <property type="match status" value="1"/>
</dbReference>
<dbReference type="PANTHER" id="PTHR36449">
    <property type="entry name" value="ACETYLTRANSFERASE-RELATED"/>
    <property type="match status" value="1"/>
</dbReference>
<keyword evidence="1" id="KW-0678">Repressor</keyword>
<evidence type="ECO:0000256" key="1">
    <source>
        <dbReference type="ARBA" id="ARBA00022491"/>
    </source>
</evidence>
<evidence type="ECO:0000313" key="7">
    <source>
        <dbReference type="EMBL" id="MFM1731115.1"/>
    </source>
</evidence>
<reference evidence="7 8" key="1">
    <citation type="submission" date="2023-11" db="EMBL/GenBank/DDBJ databases">
        <authorList>
            <person name="Val-Calvo J."/>
            <person name="Scortti M."/>
            <person name="Vazquez-Boland J."/>
        </authorList>
    </citation>
    <scope>NUCLEOTIDE SEQUENCE [LARGE SCALE GENOMIC DNA]</scope>
    <source>
        <strain evidence="7 8">DSM 46662</strain>
    </source>
</reference>
<accession>A0ABW9G1Q7</accession>
<evidence type="ECO:0000256" key="5">
    <source>
        <dbReference type="ARBA" id="ARBA00049880"/>
    </source>
</evidence>
<name>A0ABW9G1Q7_9NOCA</name>
<keyword evidence="3" id="KW-0808">Transferase</keyword>
<evidence type="ECO:0000256" key="3">
    <source>
        <dbReference type="ARBA" id="ARBA00022679"/>
    </source>
</evidence>
<dbReference type="PANTHER" id="PTHR36449:SF1">
    <property type="entry name" value="ACETYLTRANSFERASE"/>
    <property type="match status" value="1"/>
</dbReference>
<comment type="catalytic activity">
    <reaction evidence="5">
        <text>glycyl-tRNA(Gly) + acetyl-CoA = N-acetylglycyl-tRNA(Gly) + CoA + H(+)</text>
        <dbReference type="Rhea" id="RHEA:81867"/>
        <dbReference type="Rhea" id="RHEA-COMP:9683"/>
        <dbReference type="Rhea" id="RHEA-COMP:19766"/>
        <dbReference type="ChEBI" id="CHEBI:15378"/>
        <dbReference type="ChEBI" id="CHEBI:57287"/>
        <dbReference type="ChEBI" id="CHEBI:57288"/>
        <dbReference type="ChEBI" id="CHEBI:78522"/>
        <dbReference type="ChEBI" id="CHEBI:232036"/>
    </reaction>
</comment>
<evidence type="ECO:0000313" key="8">
    <source>
        <dbReference type="Proteomes" id="UP001629744"/>
    </source>
</evidence>
<keyword evidence="8" id="KW-1185">Reference proteome</keyword>
<keyword evidence="4" id="KW-0012">Acyltransferase</keyword>
<evidence type="ECO:0000256" key="4">
    <source>
        <dbReference type="ARBA" id="ARBA00023315"/>
    </source>
</evidence>